<keyword evidence="2" id="KW-1185">Reference proteome</keyword>
<dbReference type="EMBL" id="CP094528">
    <property type="protein sequence ID" value="UOE42648.1"/>
    <property type="molecule type" value="Genomic_DNA"/>
</dbReference>
<name>A0ABY4BTW1_9MICO</name>
<dbReference type="Proteomes" id="UP000832097">
    <property type="component" value="Chromosome"/>
</dbReference>
<dbReference type="RefSeq" id="WP_243553581.1">
    <property type="nucleotide sequence ID" value="NZ_CP094528.1"/>
</dbReference>
<evidence type="ECO:0000313" key="1">
    <source>
        <dbReference type="EMBL" id="UOE42648.1"/>
    </source>
</evidence>
<dbReference type="Gene3D" id="1.10.287.1060">
    <property type="entry name" value="ESAT-6-like"/>
    <property type="match status" value="1"/>
</dbReference>
<dbReference type="SUPFAM" id="SSF140453">
    <property type="entry name" value="EsxAB dimer-like"/>
    <property type="match status" value="1"/>
</dbReference>
<evidence type="ECO:0008006" key="3">
    <source>
        <dbReference type="Google" id="ProtNLM"/>
    </source>
</evidence>
<accession>A0ABY4BTW1</accession>
<gene>
    <name evidence="1" type="ORF">MTO99_10620</name>
</gene>
<sequence>MSEQQADTSDLRQLAQTMNELVNYCSALKEGASGFAYMLPTEWQGPAMQAFLGSFAAWAAGAAALQDVAESLHDQVQLSFDAYSQTIEDLDSSWTEIEANLG</sequence>
<organism evidence="1 2">
    <name type="scientific">Agromyces larvae</name>
    <dbReference type="NCBI Taxonomy" id="2929802"/>
    <lineage>
        <taxon>Bacteria</taxon>
        <taxon>Bacillati</taxon>
        <taxon>Actinomycetota</taxon>
        <taxon>Actinomycetes</taxon>
        <taxon>Micrococcales</taxon>
        <taxon>Microbacteriaceae</taxon>
        <taxon>Agromyces</taxon>
    </lineage>
</organism>
<reference evidence="1 2" key="1">
    <citation type="submission" date="2022-03" db="EMBL/GenBank/DDBJ databases">
        <title>Mucilaginibacter sp. isolated from the gut of Protaetia brevitarsis seulensis larvae.</title>
        <authorList>
            <person name="Won M."/>
            <person name="Kim S.-J."/>
            <person name="Kwon S.-W."/>
        </authorList>
    </citation>
    <scope>NUCLEOTIDE SEQUENCE [LARGE SCALE GENOMIC DNA]</scope>
    <source>
        <strain evidence="1 2">CFWR-12</strain>
    </source>
</reference>
<proteinExistence type="predicted"/>
<dbReference type="InterPro" id="IPR036689">
    <property type="entry name" value="ESAT-6-like_sf"/>
</dbReference>
<evidence type="ECO:0000313" key="2">
    <source>
        <dbReference type="Proteomes" id="UP000832097"/>
    </source>
</evidence>
<protein>
    <recommendedName>
        <fullName evidence="3">WXG100 family type VII secretion target</fullName>
    </recommendedName>
</protein>